<comment type="caution">
    <text evidence="2">The sequence shown here is derived from an EMBL/GenBank/DDBJ whole genome shotgun (WGS) entry which is preliminary data.</text>
</comment>
<dbReference type="InterPro" id="IPR039322">
    <property type="entry name" value="MOM1"/>
</dbReference>
<evidence type="ECO:0000313" key="3">
    <source>
        <dbReference type="Proteomes" id="UP001085076"/>
    </source>
</evidence>
<dbReference type="Proteomes" id="UP001085076">
    <property type="component" value="Miscellaneous, Linkage group lg04"/>
</dbReference>
<accession>A0A9D5CJV4</accession>
<dbReference type="Gene3D" id="6.10.250.1310">
    <property type="match status" value="1"/>
</dbReference>
<dbReference type="GO" id="GO:0031507">
    <property type="term" value="P:heterochromatin formation"/>
    <property type="evidence" value="ECO:0007669"/>
    <property type="project" value="InterPro"/>
</dbReference>
<dbReference type="OrthoDB" id="759872at2759"/>
<evidence type="ECO:0000313" key="2">
    <source>
        <dbReference type="EMBL" id="KAJ0974651.1"/>
    </source>
</evidence>
<feature type="compositionally biased region" description="Low complexity" evidence="1">
    <location>
        <begin position="482"/>
        <end position="496"/>
    </location>
</feature>
<reference evidence="2" key="1">
    <citation type="submission" date="2021-03" db="EMBL/GenBank/DDBJ databases">
        <authorList>
            <person name="Li Z."/>
            <person name="Yang C."/>
        </authorList>
    </citation>
    <scope>NUCLEOTIDE SEQUENCE</scope>
    <source>
        <strain evidence="2">Dzin_1.0</strain>
        <tissue evidence="2">Leaf</tissue>
    </source>
</reference>
<proteinExistence type="predicted"/>
<feature type="region of interest" description="Disordered" evidence="1">
    <location>
        <begin position="1007"/>
        <end position="1034"/>
    </location>
</feature>
<gene>
    <name evidence="2" type="ORF">J5N97_016616</name>
</gene>
<protein>
    <submittedName>
        <fullName evidence="2">Uncharacterized protein</fullName>
    </submittedName>
</protein>
<sequence length="1034" mass="112915">MGFNSANEAIMMEPAVASSQAPMELHQEIVSLKDKLLKKQIDLVEKISAQRNEKLLQNQLQEVTKFCGQRDAERMKLQKGHEMDLDHVQAMQIDTYVKIQKMDSLQQKFLVKLDAFDKHMKGQRRKLIVKQLDARSEERCLRDHWLEEVKAGRLAKTFDELPLSDTGFCLAQFKYSEVDGVGDEGSASELLNSGFFSLKQNADKISTGSMECTDIYGSHTKGSINFTNESAAEIPVEPGTFLSHSCSLGSAAIVQPIETAEIPAVVSHETKCDPTETLPSSSSVTNAASHKLDAVNTNLEAATEVEIPYEVETPYSPLSCINKLPKEFDAIPTRLVTASAVGKSQETETALLPSCDINKPVLEYDSVIRSPQETDGPSMPLVTNIPLPLSSINAVAPNELNEIQTKLVSETRVGKPLETQTPSPSSMKSAAVNELDVITNPEAKSRVDAILEAETVSSSRNDKKVALCEYGPSHTTLGAASGVGEPPESESPSVSTVREVTVKEIDASVTNLDLTTRVGLPHQTKIPCPLDATNAPVSGPDAIDANLGATARVDNELDNVTANLQVTNIVSLPPETKSLCPSDATNSAANGPDAIDTNLETTTRIEMRLRIEPPTSSDVISAAVDKLDAITTSSGGRQLDSQLNQYTYSDSACLTSLPLQSQMEVTSSSQILSVSAFGNPVTSTQVLGTSEQECAIRHGLGTDQELSPLPQINHNLMASGCFQLNHPTFNETEFCDNQVSTSEPGPYQPGFANQDIEEPNIVSSAQFEPSIQLPSQTLVQPIFPPGNIPRENTQSEDPPSISSVSRNILHELQAQLWMHPHSLHSNPFDNELMKISKQNELLIQIHEDKKRKIKLECEKDVESVKRKYEALIQDAEQDYMRGKKVFKELYEKVNNNIDLAVQFRDKFLDNKGRSPVATHGAKMTQQPTNLRPAPASATLAPLPAVSPQLAMRRQDSALPHQRVPYTHAVVFPSCSVRPNFSTALPSRPPPSLQIVREHRLPAPHLQSSRYRPTLSTPRPTIGLQTGSLIGPENT</sequence>
<name>A0A9D5CJV4_9LILI</name>
<dbReference type="AlphaFoldDB" id="A0A9D5CJV4"/>
<feature type="region of interest" description="Disordered" evidence="1">
    <location>
        <begin position="477"/>
        <end position="496"/>
    </location>
</feature>
<evidence type="ECO:0000256" key="1">
    <source>
        <dbReference type="SAM" id="MobiDB-lite"/>
    </source>
</evidence>
<organism evidence="2 3">
    <name type="scientific">Dioscorea zingiberensis</name>
    <dbReference type="NCBI Taxonomy" id="325984"/>
    <lineage>
        <taxon>Eukaryota</taxon>
        <taxon>Viridiplantae</taxon>
        <taxon>Streptophyta</taxon>
        <taxon>Embryophyta</taxon>
        <taxon>Tracheophyta</taxon>
        <taxon>Spermatophyta</taxon>
        <taxon>Magnoliopsida</taxon>
        <taxon>Liliopsida</taxon>
        <taxon>Dioscoreales</taxon>
        <taxon>Dioscoreaceae</taxon>
        <taxon>Dioscorea</taxon>
    </lineage>
</organism>
<keyword evidence="3" id="KW-1185">Reference proteome</keyword>
<dbReference type="PANTHER" id="PTHR35116:SF2">
    <property type="entry name" value="ATP-DEPENDENT HELICASE FAMILY PROTEIN-RELATED"/>
    <property type="match status" value="1"/>
</dbReference>
<reference evidence="2" key="2">
    <citation type="journal article" date="2022" name="Hortic Res">
        <title>The genome of Dioscorea zingiberensis sheds light on the biosynthesis, origin and evolution of the medicinally important diosgenin saponins.</title>
        <authorList>
            <person name="Li Y."/>
            <person name="Tan C."/>
            <person name="Li Z."/>
            <person name="Guo J."/>
            <person name="Li S."/>
            <person name="Chen X."/>
            <person name="Wang C."/>
            <person name="Dai X."/>
            <person name="Yang H."/>
            <person name="Song W."/>
            <person name="Hou L."/>
            <person name="Xu J."/>
            <person name="Tong Z."/>
            <person name="Xu A."/>
            <person name="Yuan X."/>
            <person name="Wang W."/>
            <person name="Yang Q."/>
            <person name="Chen L."/>
            <person name="Sun Z."/>
            <person name="Wang K."/>
            <person name="Pan B."/>
            <person name="Chen J."/>
            <person name="Bao Y."/>
            <person name="Liu F."/>
            <person name="Qi X."/>
            <person name="Gang D.R."/>
            <person name="Wen J."/>
            <person name="Li J."/>
        </authorList>
    </citation>
    <scope>NUCLEOTIDE SEQUENCE</scope>
    <source>
        <strain evidence="2">Dzin_1.0</strain>
    </source>
</reference>
<dbReference type="PANTHER" id="PTHR35116">
    <property type="entry name" value="HELICASE PROTEIN MOM1"/>
    <property type="match status" value="1"/>
</dbReference>
<dbReference type="EMBL" id="JAGGNH010000004">
    <property type="protein sequence ID" value="KAJ0974651.1"/>
    <property type="molecule type" value="Genomic_DNA"/>
</dbReference>